<organism evidence="2 3">
    <name type="scientific">Bifidobacterium longum</name>
    <dbReference type="NCBI Taxonomy" id="216816"/>
    <lineage>
        <taxon>Bacteria</taxon>
        <taxon>Bacillati</taxon>
        <taxon>Actinomycetota</taxon>
        <taxon>Actinomycetes</taxon>
        <taxon>Bifidobacteriales</taxon>
        <taxon>Bifidobacteriaceae</taxon>
        <taxon>Bifidobacterium</taxon>
    </lineage>
</organism>
<proteinExistence type="predicted"/>
<evidence type="ECO:0000256" key="1">
    <source>
        <dbReference type="SAM" id="MobiDB-lite"/>
    </source>
</evidence>
<accession>A0A2U2RQ81</accession>
<keyword evidence="2" id="KW-0067">ATP-binding</keyword>
<dbReference type="GO" id="GO:0005524">
    <property type="term" value="F:ATP binding"/>
    <property type="evidence" value="ECO:0007669"/>
    <property type="project" value="UniProtKB-KW"/>
</dbReference>
<dbReference type="EMBL" id="PHUM01000060">
    <property type="protein sequence ID" value="PWH07965.1"/>
    <property type="molecule type" value="Genomic_DNA"/>
</dbReference>
<keyword evidence="2" id="KW-0547">Nucleotide-binding</keyword>
<evidence type="ECO:0000313" key="2">
    <source>
        <dbReference type="EMBL" id="PWH07965.1"/>
    </source>
</evidence>
<gene>
    <name evidence="2" type="ORF">CWE05_10950</name>
</gene>
<dbReference type="AlphaFoldDB" id="A0A2U2RQ81"/>
<evidence type="ECO:0000313" key="3">
    <source>
        <dbReference type="Proteomes" id="UP000245582"/>
    </source>
</evidence>
<name>A0A2U2RQ81_BIFLN</name>
<feature type="non-terminal residue" evidence="2">
    <location>
        <position position="44"/>
    </location>
</feature>
<reference evidence="2 3" key="1">
    <citation type="submission" date="2017-11" db="EMBL/GenBank/DDBJ databases">
        <title>Draft genome sequence of Bifidobacterium longum UMA026, isolated from Holstein dairy cow feces.</title>
        <authorList>
            <person name="Albert K."/>
            <person name="Sela D.A."/>
        </authorList>
    </citation>
    <scope>NUCLEOTIDE SEQUENCE [LARGE SCALE GENOMIC DNA]</scope>
    <source>
        <strain evidence="2 3">UMA026</strain>
    </source>
</reference>
<sequence>MTAATIAGHSNKSEYSKKNGYRKSSKTPWGNPIVYFFSLVLVAI</sequence>
<comment type="caution">
    <text evidence="2">The sequence shown here is derived from an EMBL/GenBank/DDBJ whole genome shotgun (WGS) entry which is preliminary data.</text>
</comment>
<dbReference type="Proteomes" id="UP000245582">
    <property type="component" value="Unassembled WGS sequence"/>
</dbReference>
<feature type="region of interest" description="Disordered" evidence="1">
    <location>
        <begin position="1"/>
        <end position="26"/>
    </location>
</feature>
<protein>
    <submittedName>
        <fullName evidence="2">Thiamine ABC transporter ATP-binding protein</fullName>
    </submittedName>
</protein>